<dbReference type="EMBL" id="WKJM01000005">
    <property type="protein sequence ID" value="MRX07808.1"/>
    <property type="molecule type" value="Genomic_DNA"/>
</dbReference>
<comment type="caution">
    <text evidence="2">The sequence shown here is derived from an EMBL/GenBank/DDBJ whole genome shotgun (WGS) entry which is preliminary data.</text>
</comment>
<dbReference type="GO" id="GO:0005737">
    <property type="term" value="C:cytoplasm"/>
    <property type="evidence" value="ECO:0007669"/>
    <property type="project" value="TreeGrafter"/>
</dbReference>
<sequence length="192" mass="22299">MEMFTPFTLQTARLTLRFVEPGDAEALFRIMSVEATMRYFSSTPWQALSQAVDNIEQTLKGYRDRTALRLAMVPRDGEHAGEVIGTVTLYAFDLRNKRCEIGYILGQPHWGRRYTQEALRAVIDYAFETLQLRRLEADIHPDNIASERLLQSLHFQREGHLRQRWYVGDEVSDSIIYGLLRQDWQAAIHPAQ</sequence>
<dbReference type="PANTHER" id="PTHR43441">
    <property type="entry name" value="RIBOSOMAL-PROTEIN-SERINE ACETYLTRANSFERASE"/>
    <property type="match status" value="1"/>
</dbReference>
<dbReference type="PROSITE" id="PS51186">
    <property type="entry name" value="GNAT"/>
    <property type="match status" value="1"/>
</dbReference>
<organism evidence="2 3">
    <name type="scientific">Duganella alba</name>
    <dbReference type="NCBI Taxonomy" id="2666081"/>
    <lineage>
        <taxon>Bacteria</taxon>
        <taxon>Pseudomonadati</taxon>
        <taxon>Pseudomonadota</taxon>
        <taxon>Betaproteobacteria</taxon>
        <taxon>Burkholderiales</taxon>
        <taxon>Oxalobacteraceae</taxon>
        <taxon>Telluria group</taxon>
        <taxon>Duganella</taxon>
    </lineage>
</organism>
<keyword evidence="3" id="KW-1185">Reference proteome</keyword>
<dbReference type="Gene3D" id="3.40.630.30">
    <property type="match status" value="1"/>
</dbReference>
<dbReference type="Pfam" id="PF13302">
    <property type="entry name" value="Acetyltransf_3"/>
    <property type="match status" value="1"/>
</dbReference>
<proteinExistence type="predicted"/>
<evidence type="ECO:0000259" key="1">
    <source>
        <dbReference type="PROSITE" id="PS51186"/>
    </source>
</evidence>
<dbReference type="CDD" id="cd04301">
    <property type="entry name" value="NAT_SF"/>
    <property type="match status" value="1"/>
</dbReference>
<dbReference type="PANTHER" id="PTHR43441:SF11">
    <property type="entry name" value="RIBOSOMAL-PROTEIN-SERINE ACETYLTRANSFERASE"/>
    <property type="match status" value="1"/>
</dbReference>
<gene>
    <name evidence="2" type="ORF">GJ697_08195</name>
</gene>
<keyword evidence="2" id="KW-0808">Transferase</keyword>
<reference evidence="2 3" key="1">
    <citation type="submission" date="2019-11" db="EMBL/GenBank/DDBJ databases">
        <title>Novel species isolated from a subtropical stream in China.</title>
        <authorList>
            <person name="Lu H."/>
        </authorList>
    </citation>
    <scope>NUCLEOTIDE SEQUENCE [LARGE SCALE GENOMIC DNA]</scope>
    <source>
        <strain evidence="2 3">FT25W</strain>
    </source>
</reference>
<dbReference type="InterPro" id="IPR016181">
    <property type="entry name" value="Acyl_CoA_acyltransferase"/>
</dbReference>
<evidence type="ECO:0000313" key="3">
    <source>
        <dbReference type="Proteomes" id="UP000481037"/>
    </source>
</evidence>
<dbReference type="GO" id="GO:0008999">
    <property type="term" value="F:protein-N-terminal-alanine acetyltransferase activity"/>
    <property type="evidence" value="ECO:0007669"/>
    <property type="project" value="TreeGrafter"/>
</dbReference>
<dbReference type="GO" id="GO:1990189">
    <property type="term" value="F:protein N-terminal-serine acetyltransferase activity"/>
    <property type="evidence" value="ECO:0007669"/>
    <property type="project" value="TreeGrafter"/>
</dbReference>
<accession>A0A6L5QE50</accession>
<dbReference type="AlphaFoldDB" id="A0A6L5QE50"/>
<dbReference type="SUPFAM" id="SSF55729">
    <property type="entry name" value="Acyl-CoA N-acyltransferases (Nat)"/>
    <property type="match status" value="1"/>
</dbReference>
<protein>
    <submittedName>
        <fullName evidence="2">GNAT family N-acetyltransferase</fullName>
    </submittedName>
</protein>
<evidence type="ECO:0000313" key="2">
    <source>
        <dbReference type="EMBL" id="MRX07808.1"/>
    </source>
</evidence>
<dbReference type="InterPro" id="IPR051908">
    <property type="entry name" value="Ribosomal_N-acetyltransferase"/>
</dbReference>
<name>A0A6L5QE50_9BURK</name>
<feature type="domain" description="N-acetyltransferase" evidence="1">
    <location>
        <begin position="14"/>
        <end position="182"/>
    </location>
</feature>
<dbReference type="InterPro" id="IPR000182">
    <property type="entry name" value="GNAT_dom"/>
</dbReference>
<dbReference type="Proteomes" id="UP000481037">
    <property type="component" value="Unassembled WGS sequence"/>
</dbReference>